<keyword evidence="4" id="KW-1185">Reference proteome</keyword>
<dbReference type="EMBL" id="MZ130484">
    <property type="protein sequence ID" value="QWM89971.1"/>
    <property type="molecule type" value="Genomic_DNA"/>
</dbReference>
<accession>A0AAE7RV73</accession>
<dbReference type="RefSeq" id="YP_010359543.1">
    <property type="nucleotide sequence ID" value="NC_062774.1"/>
</dbReference>
<dbReference type="Proteomes" id="UP000827440">
    <property type="component" value="Segment"/>
</dbReference>
<keyword evidence="1" id="KW-0175">Coiled coil</keyword>
<gene>
    <name evidence="3" type="primary">gp_20516</name>
</gene>
<keyword evidence="2" id="KW-1133">Transmembrane helix</keyword>
<dbReference type="KEGG" id="vg:75691052"/>
<keyword evidence="2" id="KW-0472">Membrane</keyword>
<protein>
    <submittedName>
        <fullName evidence="3">Uncharacterized protein</fullName>
    </submittedName>
</protein>
<sequence>MVTTVRQQRPKAFIGTAISVGTQLIGGIIGGAKKRKAEKAAQLEAERRQKMDNAQQQAGILTQQAEQNEEVYDDIRNQLMKKGGKTNLPRKGVTPVITSGGSATPIGNNSYLLQGRKHAEGGIVIGKGKNSIEAEAGEVVKIDKKDKEMKILSTLPLTRSGLSPAAKAISNPKQTDSAFKEQESFKKEKGITNSKVAKLGALSKIGSFLKKNEDVVSSGIGAVGSLVSGLMNKSSINNIQTPQKPQLVAPAKLKTTINVNPQLSDITENELTTRKDIAGNTASSVASLARRQRVSNASLSERNRIRGEKENIETQLQNQDAINRQSVAAQNAATTNAYNNMVTQIENDKIQAIANNRTAMIDSVTGAVRDYQLGRDKKKMDKLRLAAQMSATPEQVDLFEKNIDKNMKRLSKMSYLYRCGGKRKTK</sequence>
<feature type="coiled-coil region" evidence="1">
    <location>
        <begin position="33"/>
        <end position="71"/>
    </location>
</feature>
<keyword evidence="2" id="KW-0812">Transmembrane</keyword>
<dbReference type="GeneID" id="75691052"/>
<evidence type="ECO:0000313" key="3">
    <source>
        <dbReference type="EMBL" id="QWM89971.1"/>
    </source>
</evidence>
<evidence type="ECO:0000313" key="4">
    <source>
        <dbReference type="Proteomes" id="UP000827440"/>
    </source>
</evidence>
<organism evidence="3 4">
    <name type="scientific">uncultured phage cr54_1</name>
    <dbReference type="NCBI Taxonomy" id="2986398"/>
    <lineage>
        <taxon>Viruses</taxon>
        <taxon>Duplodnaviria</taxon>
        <taxon>Heunggongvirae</taxon>
        <taxon>Uroviricota</taxon>
        <taxon>Caudoviricetes</taxon>
        <taxon>Crassvirales</taxon>
        <taxon>Intestiviridae</taxon>
        <taxon>Churivirinae</taxon>
        <taxon>Jahgtovirus</taxon>
        <taxon>Jahgtovirus intestinalis</taxon>
    </lineage>
</organism>
<feature type="transmembrane region" description="Helical" evidence="2">
    <location>
        <begin position="12"/>
        <end position="32"/>
    </location>
</feature>
<name>A0AAE7RV73_9CAUD</name>
<evidence type="ECO:0000256" key="1">
    <source>
        <dbReference type="SAM" id="Coils"/>
    </source>
</evidence>
<evidence type="ECO:0000256" key="2">
    <source>
        <dbReference type="SAM" id="Phobius"/>
    </source>
</evidence>
<proteinExistence type="predicted"/>
<reference evidence="3 4" key="1">
    <citation type="submission" date="2021-04" db="EMBL/GenBank/DDBJ databases">
        <authorList>
            <person name="Shkoporov A.N."/>
            <person name="Stockdale S.R."/>
            <person name="Guerin E."/>
            <person name="Ross R.P."/>
            <person name="Hill C."/>
        </authorList>
    </citation>
    <scope>NUCLEOTIDE SEQUENCE [LARGE SCALE GENOMIC DNA]</scope>
    <source>
        <strain evidence="4">cr54_1</strain>
    </source>
</reference>